<organism evidence="7 8">
    <name type="scientific">Roseomonas haemaphysalidis</name>
    <dbReference type="NCBI Taxonomy" id="2768162"/>
    <lineage>
        <taxon>Bacteria</taxon>
        <taxon>Pseudomonadati</taxon>
        <taxon>Pseudomonadota</taxon>
        <taxon>Alphaproteobacteria</taxon>
        <taxon>Acetobacterales</taxon>
        <taxon>Roseomonadaceae</taxon>
        <taxon>Roseomonas</taxon>
    </lineage>
</organism>
<dbReference type="PRINTS" id="PR00455">
    <property type="entry name" value="HTHTETR"/>
</dbReference>
<keyword evidence="8" id="KW-1185">Reference proteome</keyword>
<evidence type="ECO:0000256" key="3">
    <source>
        <dbReference type="ARBA" id="ARBA00023163"/>
    </source>
</evidence>
<dbReference type="RefSeq" id="WP_207415761.1">
    <property type="nucleotide sequence ID" value="NZ_CP061178.1"/>
</dbReference>
<evidence type="ECO:0000256" key="4">
    <source>
        <dbReference type="PROSITE-ProRule" id="PRU00335"/>
    </source>
</evidence>
<feature type="region of interest" description="Disordered" evidence="5">
    <location>
        <begin position="210"/>
        <end position="229"/>
    </location>
</feature>
<dbReference type="EMBL" id="JACTNG010000002">
    <property type="protein sequence ID" value="MBO1078334.1"/>
    <property type="molecule type" value="Genomic_DNA"/>
</dbReference>
<evidence type="ECO:0000256" key="5">
    <source>
        <dbReference type="SAM" id="MobiDB-lite"/>
    </source>
</evidence>
<dbReference type="Gene3D" id="1.10.357.10">
    <property type="entry name" value="Tetracycline Repressor, domain 2"/>
    <property type="match status" value="1"/>
</dbReference>
<proteinExistence type="predicted"/>
<dbReference type="SUPFAM" id="SSF46689">
    <property type="entry name" value="Homeodomain-like"/>
    <property type="match status" value="1"/>
</dbReference>
<keyword evidence="1" id="KW-0805">Transcription regulation</keyword>
<evidence type="ECO:0000313" key="8">
    <source>
        <dbReference type="Proteomes" id="UP001518989"/>
    </source>
</evidence>
<gene>
    <name evidence="7" type="ORF">IAI61_04780</name>
</gene>
<dbReference type="InterPro" id="IPR050109">
    <property type="entry name" value="HTH-type_TetR-like_transc_reg"/>
</dbReference>
<feature type="domain" description="HTH tetR-type" evidence="6">
    <location>
        <begin position="21"/>
        <end position="81"/>
    </location>
</feature>
<dbReference type="InterPro" id="IPR001647">
    <property type="entry name" value="HTH_TetR"/>
</dbReference>
<name>A0ABS3KLJ2_9PROT</name>
<protein>
    <submittedName>
        <fullName evidence="7">TetR/AcrR family transcriptional regulator</fullName>
    </submittedName>
</protein>
<dbReference type="PANTHER" id="PTHR30055">
    <property type="entry name" value="HTH-TYPE TRANSCRIPTIONAL REGULATOR RUTR"/>
    <property type="match status" value="1"/>
</dbReference>
<comment type="caution">
    <text evidence="7">The sequence shown here is derived from an EMBL/GenBank/DDBJ whole genome shotgun (WGS) entry which is preliminary data.</text>
</comment>
<dbReference type="PANTHER" id="PTHR30055:SF234">
    <property type="entry name" value="HTH-TYPE TRANSCRIPTIONAL REGULATOR BETI"/>
    <property type="match status" value="1"/>
</dbReference>
<dbReference type="Pfam" id="PF00440">
    <property type="entry name" value="TetR_N"/>
    <property type="match status" value="1"/>
</dbReference>
<accession>A0ABS3KLJ2</accession>
<dbReference type="InterPro" id="IPR023772">
    <property type="entry name" value="DNA-bd_HTH_TetR-type_CS"/>
</dbReference>
<sequence length="229" mass="25463">MNGSILLMPLSARRSHADRSSETRALLIQATVELLRSAGYAGATTARVAAQAGVTTGALHHHFATKGDLMFGVLHHASEQLRSRLERQEEVAQDSHGINAAQLVAHLWEVYGDPSYWAIWEIIIGTRSDEAFHRRVVADRVNTVHGIVHPWVERQVLSDHRKPEAVALFEFMLVAIRGLSLERFLDKDATYFEKNLGLLAETVGQRFEQLTTSPESRGAKPAQARRAKA</sequence>
<evidence type="ECO:0000259" key="6">
    <source>
        <dbReference type="PROSITE" id="PS50977"/>
    </source>
</evidence>
<dbReference type="Proteomes" id="UP001518989">
    <property type="component" value="Unassembled WGS sequence"/>
</dbReference>
<reference evidence="7 8" key="1">
    <citation type="submission" date="2020-09" db="EMBL/GenBank/DDBJ databases">
        <title>Roseomonas.</title>
        <authorList>
            <person name="Zhu W."/>
        </authorList>
    </citation>
    <scope>NUCLEOTIDE SEQUENCE [LARGE SCALE GENOMIC DNA]</scope>
    <source>
        <strain evidence="7 8">573</strain>
    </source>
</reference>
<dbReference type="InterPro" id="IPR009057">
    <property type="entry name" value="Homeodomain-like_sf"/>
</dbReference>
<evidence type="ECO:0000256" key="2">
    <source>
        <dbReference type="ARBA" id="ARBA00023125"/>
    </source>
</evidence>
<feature type="DNA-binding region" description="H-T-H motif" evidence="4">
    <location>
        <begin position="44"/>
        <end position="63"/>
    </location>
</feature>
<evidence type="ECO:0000256" key="1">
    <source>
        <dbReference type="ARBA" id="ARBA00023015"/>
    </source>
</evidence>
<dbReference type="PROSITE" id="PS50977">
    <property type="entry name" value="HTH_TETR_2"/>
    <property type="match status" value="1"/>
</dbReference>
<dbReference type="PROSITE" id="PS01081">
    <property type="entry name" value="HTH_TETR_1"/>
    <property type="match status" value="1"/>
</dbReference>
<keyword evidence="3" id="KW-0804">Transcription</keyword>
<evidence type="ECO:0000313" key="7">
    <source>
        <dbReference type="EMBL" id="MBO1078334.1"/>
    </source>
</evidence>
<keyword evidence="2 4" id="KW-0238">DNA-binding</keyword>